<accession>A0ABD0QJ72</accession>
<evidence type="ECO:0000256" key="1">
    <source>
        <dbReference type="SAM" id="MobiDB-lite"/>
    </source>
</evidence>
<organism evidence="2 3">
    <name type="scientific">Cirrhinus mrigala</name>
    <name type="common">Mrigala</name>
    <dbReference type="NCBI Taxonomy" id="683832"/>
    <lineage>
        <taxon>Eukaryota</taxon>
        <taxon>Metazoa</taxon>
        <taxon>Chordata</taxon>
        <taxon>Craniata</taxon>
        <taxon>Vertebrata</taxon>
        <taxon>Euteleostomi</taxon>
        <taxon>Actinopterygii</taxon>
        <taxon>Neopterygii</taxon>
        <taxon>Teleostei</taxon>
        <taxon>Ostariophysi</taxon>
        <taxon>Cypriniformes</taxon>
        <taxon>Cyprinidae</taxon>
        <taxon>Labeoninae</taxon>
        <taxon>Labeonini</taxon>
        <taxon>Cirrhinus</taxon>
    </lineage>
</organism>
<proteinExistence type="predicted"/>
<feature type="non-terminal residue" evidence="2">
    <location>
        <position position="1"/>
    </location>
</feature>
<dbReference type="EMBL" id="JAMKFB020000008">
    <property type="protein sequence ID" value="KAL0185937.1"/>
    <property type="molecule type" value="Genomic_DNA"/>
</dbReference>
<feature type="non-terminal residue" evidence="2">
    <location>
        <position position="120"/>
    </location>
</feature>
<protein>
    <submittedName>
        <fullName evidence="2">Uncharacterized protein</fullName>
    </submittedName>
</protein>
<feature type="compositionally biased region" description="Basic and acidic residues" evidence="1">
    <location>
        <begin position="18"/>
        <end position="31"/>
    </location>
</feature>
<dbReference type="Pfam" id="PF06413">
    <property type="entry name" value="Neugrin"/>
    <property type="match status" value="1"/>
</dbReference>
<name>A0ABD0QJ72_CIRMR</name>
<evidence type="ECO:0000313" key="3">
    <source>
        <dbReference type="Proteomes" id="UP001529510"/>
    </source>
</evidence>
<feature type="region of interest" description="Disordered" evidence="1">
    <location>
        <begin position="15"/>
        <end position="57"/>
    </location>
</feature>
<evidence type="ECO:0000313" key="2">
    <source>
        <dbReference type="EMBL" id="KAL0185937.1"/>
    </source>
</evidence>
<reference evidence="2 3" key="1">
    <citation type="submission" date="2024-05" db="EMBL/GenBank/DDBJ databases">
        <title>Genome sequencing and assembly of Indian major carp, Cirrhinus mrigala (Hamilton, 1822).</title>
        <authorList>
            <person name="Mohindra V."/>
            <person name="Chowdhury L.M."/>
            <person name="Lal K."/>
            <person name="Jena J.K."/>
        </authorList>
    </citation>
    <scope>NUCLEOTIDE SEQUENCE [LARGE SCALE GENOMIC DNA]</scope>
    <source>
        <strain evidence="2">CM1030</strain>
        <tissue evidence="2">Blood</tissue>
    </source>
</reference>
<keyword evidence="3" id="KW-1185">Reference proteome</keyword>
<gene>
    <name evidence="2" type="ORF">M9458_017607</name>
</gene>
<comment type="caution">
    <text evidence="2">The sequence shown here is derived from an EMBL/GenBank/DDBJ whole genome shotgun (WGS) entry which is preliminary data.</text>
</comment>
<dbReference type="InterPro" id="IPR010487">
    <property type="entry name" value="NGRN/Rrg9"/>
</dbReference>
<sequence>PDVISRVLRSKFTPSAVRKLEQDSKMEKRNNPDCQRLQRLPCPDSTEETETGLVPSSGNIVASQLPAKQNVTPALQEQPGAKAETDMRDDIEMEEEWDGAILTEEELEKIAQTLKEKPSL</sequence>
<dbReference type="Proteomes" id="UP001529510">
    <property type="component" value="Unassembled WGS sequence"/>
</dbReference>
<dbReference type="AlphaFoldDB" id="A0ABD0QJ72"/>